<feature type="signal peptide" evidence="1">
    <location>
        <begin position="1"/>
        <end position="20"/>
    </location>
</feature>
<dbReference type="AlphaFoldDB" id="A0A238UB68"/>
<evidence type="ECO:0000256" key="1">
    <source>
        <dbReference type="SAM" id="SignalP"/>
    </source>
</evidence>
<evidence type="ECO:0000313" key="4">
    <source>
        <dbReference type="Proteomes" id="UP000215214"/>
    </source>
</evidence>
<protein>
    <recommendedName>
        <fullName evidence="2">Outer membrane protein beta-barrel domain-containing protein</fullName>
    </recommendedName>
</protein>
<keyword evidence="1" id="KW-0732">Signal</keyword>
<dbReference type="EMBL" id="LT899436">
    <property type="protein sequence ID" value="SNR15734.1"/>
    <property type="molecule type" value="Genomic_DNA"/>
</dbReference>
<gene>
    <name evidence="3" type="ORF">TJEJU_2031</name>
</gene>
<proteinExistence type="predicted"/>
<accession>A0A238UB68</accession>
<evidence type="ECO:0000259" key="2">
    <source>
        <dbReference type="Pfam" id="PF13568"/>
    </source>
</evidence>
<organism evidence="3 4">
    <name type="scientific">Tenacibaculum jejuense</name>
    <dbReference type="NCBI Taxonomy" id="584609"/>
    <lineage>
        <taxon>Bacteria</taxon>
        <taxon>Pseudomonadati</taxon>
        <taxon>Bacteroidota</taxon>
        <taxon>Flavobacteriia</taxon>
        <taxon>Flavobacteriales</taxon>
        <taxon>Flavobacteriaceae</taxon>
        <taxon>Tenacibaculum</taxon>
    </lineage>
</organism>
<keyword evidence="4" id="KW-1185">Reference proteome</keyword>
<dbReference type="Proteomes" id="UP000215214">
    <property type="component" value="Chromosome TJEJU"/>
</dbReference>
<dbReference type="Pfam" id="PF13568">
    <property type="entry name" value="OMP_b-brl_2"/>
    <property type="match status" value="1"/>
</dbReference>
<sequence>MKKLIFTLCLLFAAVQFSEAQIGFGIKGGINYNSDSFKDVSDDIINGNAESRTGFHAGIWLRFKLPMTGWYIRPELVYTSLKSEVELNTTPATTKANYDFQKIDIPVLLGKKFFKIAYANIGPSFQYIIDGDLDFDAVSNIKADGFTVGLQLGGGIEIGKVGLDLRWERAFSDVESELISNVGGSNATANFDTRVNQIIIGLSYRF</sequence>
<dbReference type="OrthoDB" id="1431594at2"/>
<dbReference type="SUPFAM" id="SSF56925">
    <property type="entry name" value="OMPA-like"/>
    <property type="match status" value="1"/>
</dbReference>
<dbReference type="Gene3D" id="2.40.160.20">
    <property type="match status" value="1"/>
</dbReference>
<feature type="chain" id="PRO_5012941000" description="Outer membrane protein beta-barrel domain-containing protein" evidence="1">
    <location>
        <begin position="21"/>
        <end position="206"/>
    </location>
</feature>
<dbReference type="KEGG" id="tje:TJEJU_2031"/>
<feature type="domain" description="Outer membrane protein beta-barrel" evidence="2">
    <location>
        <begin position="21"/>
        <end position="174"/>
    </location>
</feature>
<reference evidence="3 4" key="1">
    <citation type="submission" date="2017-07" db="EMBL/GenBank/DDBJ databases">
        <authorList>
            <person name="Sun Z.S."/>
            <person name="Albrecht U."/>
            <person name="Echele G."/>
            <person name="Lee C.C."/>
        </authorList>
    </citation>
    <scope>NUCLEOTIDE SEQUENCE [LARGE SCALE GENOMIC DNA]</scope>
    <source>
        <strain evidence="4">type strain: KCTC 22618</strain>
    </source>
</reference>
<dbReference type="InterPro" id="IPR025665">
    <property type="entry name" value="Beta-barrel_OMP_2"/>
</dbReference>
<evidence type="ECO:0000313" key="3">
    <source>
        <dbReference type="EMBL" id="SNR15734.1"/>
    </source>
</evidence>
<name>A0A238UB68_9FLAO</name>
<dbReference type="RefSeq" id="WP_095071725.1">
    <property type="nucleotide sequence ID" value="NZ_LT899436.1"/>
</dbReference>
<dbReference type="InterPro" id="IPR011250">
    <property type="entry name" value="OMP/PagP_B-barrel"/>
</dbReference>